<dbReference type="PANTHER" id="PTHR43132">
    <property type="entry name" value="ARSENICAL RESISTANCE OPERON REPRESSOR ARSR-RELATED"/>
    <property type="match status" value="1"/>
</dbReference>
<dbReference type="PRINTS" id="PR00778">
    <property type="entry name" value="HTHARSR"/>
</dbReference>
<organism evidence="5 6">
    <name type="scientific">Gandjariella thermophila</name>
    <dbReference type="NCBI Taxonomy" id="1931992"/>
    <lineage>
        <taxon>Bacteria</taxon>
        <taxon>Bacillati</taxon>
        <taxon>Actinomycetota</taxon>
        <taxon>Actinomycetes</taxon>
        <taxon>Pseudonocardiales</taxon>
        <taxon>Pseudonocardiaceae</taxon>
        <taxon>Gandjariella</taxon>
    </lineage>
</organism>
<dbReference type="InterPro" id="IPR001845">
    <property type="entry name" value="HTH_ArsR_DNA-bd_dom"/>
</dbReference>
<dbReference type="InterPro" id="IPR036390">
    <property type="entry name" value="WH_DNA-bd_sf"/>
</dbReference>
<dbReference type="OrthoDB" id="9810923at2"/>
<dbReference type="PANTHER" id="PTHR43132:SF8">
    <property type="entry name" value="HTH-TYPE TRANSCRIPTIONAL REGULATOR KMTR"/>
    <property type="match status" value="1"/>
</dbReference>
<dbReference type="Proteomes" id="UP000298860">
    <property type="component" value="Unassembled WGS sequence"/>
</dbReference>
<dbReference type="RefSeq" id="WP_137814653.1">
    <property type="nucleotide sequence ID" value="NZ_BJFL01000015.1"/>
</dbReference>
<evidence type="ECO:0000256" key="1">
    <source>
        <dbReference type="ARBA" id="ARBA00023015"/>
    </source>
</evidence>
<evidence type="ECO:0000256" key="3">
    <source>
        <dbReference type="ARBA" id="ARBA00023163"/>
    </source>
</evidence>
<dbReference type="AlphaFoldDB" id="A0A4D4J4J1"/>
<evidence type="ECO:0000259" key="4">
    <source>
        <dbReference type="PROSITE" id="PS50987"/>
    </source>
</evidence>
<keyword evidence="2" id="KW-0238">DNA-binding</keyword>
<reference evidence="6" key="1">
    <citation type="submission" date="2019-04" db="EMBL/GenBank/DDBJ databases">
        <title>Draft genome sequence of Pseudonocardiaceae bacterium SL3-2-4.</title>
        <authorList>
            <person name="Ningsih F."/>
            <person name="Yokota A."/>
            <person name="Sakai Y."/>
            <person name="Nanatani K."/>
            <person name="Yabe S."/>
            <person name="Oetari A."/>
            <person name="Sjamsuridzal W."/>
        </authorList>
    </citation>
    <scope>NUCLEOTIDE SEQUENCE [LARGE SCALE GENOMIC DNA]</scope>
    <source>
        <strain evidence="6">SL3-2-4</strain>
    </source>
</reference>
<dbReference type="InterPro" id="IPR051011">
    <property type="entry name" value="Metal_resp_trans_reg"/>
</dbReference>
<dbReference type="GO" id="GO:0003677">
    <property type="term" value="F:DNA binding"/>
    <property type="evidence" value="ECO:0007669"/>
    <property type="project" value="UniProtKB-KW"/>
</dbReference>
<keyword evidence="3" id="KW-0804">Transcription</keyword>
<accession>A0A4D4J4J1</accession>
<dbReference type="EMBL" id="BJFL01000015">
    <property type="protein sequence ID" value="GDY31595.1"/>
    <property type="molecule type" value="Genomic_DNA"/>
</dbReference>
<dbReference type="CDD" id="cd00090">
    <property type="entry name" value="HTH_ARSR"/>
    <property type="match status" value="1"/>
</dbReference>
<comment type="caution">
    <text evidence="5">The sequence shown here is derived from an EMBL/GenBank/DDBJ whole genome shotgun (WGS) entry which is preliminary data.</text>
</comment>
<sequence>MIVSPVDPPESPEPLAPDLLQQVAGTFGMLSATARLQIVWLLATGERDVGTLAAEVGQSVATVSQHLAKLKLAGLVRARREGRRQVYLVENPQVVELVRLAVGHHRERPDGRATRRSRGA</sequence>
<name>A0A4D4J4J1_9PSEU</name>
<dbReference type="InterPro" id="IPR036388">
    <property type="entry name" value="WH-like_DNA-bd_sf"/>
</dbReference>
<protein>
    <submittedName>
        <fullName evidence="5">Transcriptional regulator</fullName>
    </submittedName>
</protein>
<dbReference type="NCBIfam" id="NF033788">
    <property type="entry name" value="HTH_metalloreg"/>
    <property type="match status" value="1"/>
</dbReference>
<keyword evidence="1" id="KW-0805">Transcription regulation</keyword>
<evidence type="ECO:0000313" key="5">
    <source>
        <dbReference type="EMBL" id="GDY31595.1"/>
    </source>
</evidence>
<evidence type="ECO:0000256" key="2">
    <source>
        <dbReference type="ARBA" id="ARBA00023125"/>
    </source>
</evidence>
<keyword evidence="6" id="KW-1185">Reference proteome</keyword>
<dbReference type="Pfam" id="PF01022">
    <property type="entry name" value="HTH_5"/>
    <property type="match status" value="1"/>
</dbReference>
<evidence type="ECO:0000313" key="6">
    <source>
        <dbReference type="Proteomes" id="UP000298860"/>
    </source>
</evidence>
<dbReference type="PROSITE" id="PS50987">
    <property type="entry name" value="HTH_ARSR_2"/>
    <property type="match status" value="1"/>
</dbReference>
<dbReference type="Gene3D" id="1.10.10.10">
    <property type="entry name" value="Winged helix-like DNA-binding domain superfamily/Winged helix DNA-binding domain"/>
    <property type="match status" value="1"/>
</dbReference>
<feature type="domain" description="HTH arsR-type" evidence="4">
    <location>
        <begin position="15"/>
        <end position="109"/>
    </location>
</feature>
<dbReference type="InterPro" id="IPR011991">
    <property type="entry name" value="ArsR-like_HTH"/>
</dbReference>
<dbReference type="SUPFAM" id="SSF46785">
    <property type="entry name" value="Winged helix' DNA-binding domain"/>
    <property type="match status" value="1"/>
</dbReference>
<dbReference type="SMART" id="SM00418">
    <property type="entry name" value="HTH_ARSR"/>
    <property type="match status" value="1"/>
</dbReference>
<proteinExistence type="predicted"/>
<gene>
    <name evidence="5" type="ORF">GTS_32280</name>
</gene>
<dbReference type="GO" id="GO:0003700">
    <property type="term" value="F:DNA-binding transcription factor activity"/>
    <property type="evidence" value="ECO:0007669"/>
    <property type="project" value="InterPro"/>
</dbReference>